<feature type="domain" description="TrmE-type G" evidence="11">
    <location>
        <begin position="221"/>
        <end position="382"/>
    </location>
</feature>
<dbReference type="GO" id="GO:0005525">
    <property type="term" value="F:GTP binding"/>
    <property type="evidence" value="ECO:0007669"/>
    <property type="project" value="UniProtKB-KW"/>
</dbReference>
<dbReference type="InterPro" id="IPR027417">
    <property type="entry name" value="P-loop_NTPase"/>
</dbReference>
<keyword evidence="9" id="KW-0630">Potassium</keyword>
<evidence type="ECO:0000259" key="11">
    <source>
        <dbReference type="PROSITE" id="PS51709"/>
    </source>
</evidence>
<dbReference type="GO" id="GO:0005829">
    <property type="term" value="C:cytosol"/>
    <property type="evidence" value="ECO:0007669"/>
    <property type="project" value="TreeGrafter"/>
</dbReference>
<dbReference type="GO" id="GO:0003924">
    <property type="term" value="F:GTPase activity"/>
    <property type="evidence" value="ECO:0007669"/>
    <property type="project" value="InterPro"/>
</dbReference>
<evidence type="ECO:0000256" key="8">
    <source>
        <dbReference type="ARBA" id="ARBA00022842"/>
    </source>
</evidence>
<dbReference type="InterPro" id="IPR018948">
    <property type="entry name" value="GTP-bd_TrmE_N"/>
</dbReference>
<dbReference type="PROSITE" id="PS51709">
    <property type="entry name" value="G_TRME"/>
    <property type="match status" value="1"/>
</dbReference>
<dbReference type="InterPro" id="IPR005225">
    <property type="entry name" value="Small_GTP-bd"/>
</dbReference>
<dbReference type="PANTHER" id="PTHR42714">
    <property type="entry name" value="TRNA MODIFICATION GTPASE GTPBP3"/>
    <property type="match status" value="1"/>
</dbReference>
<dbReference type="CDD" id="cd14858">
    <property type="entry name" value="TrmE_N"/>
    <property type="match status" value="1"/>
</dbReference>
<keyword evidence="5" id="KW-0479">Metal-binding</keyword>
<evidence type="ECO:0000256" key="6">
    <source>
        <dbReference type="ARBA" id="ARBA00022741"/>
    </source>
</evidence>
<evidence type="ECO:0000256" key="10">
    <source>
        <dbReference type="ARBA" id="ARBA00023134"/>
    </source>
</evidence>
<dbReference type="Pfam" id="PF12631">
    <property type="entry name" value="MnmE_helical"/>
    <property type="match status" value="1"/>
</dbReference>
<evidence type="ECO:0000256" key="2">
    <source>
        <dbReference type="ARBA" id="ARBA00011043"/>
    </source>
</evidence>
<dbReference type="GO" id="GO:0009507">
    <property type="term" value="C:chloroplast"/>
    <property type="evidence" value="ECO:0007669"/>
    <property type="project" value="UniProtKB-SubCell"/>
</dbReference>
<dbReference type="InterPro" id="IPR004520">
    <property type="entry name" value="GTPase_MnmE"/>
</dbReference>
<dbReference type="HAMAP" id="MF_00379">
    <property type="entry name" value="GTPase_MnmE"/>
    <property type="match status" value="1"/>
</dbReference>
<dbReference type="InterPro" id="IPR027266">
    <property type="entry name" value="TrmE/GcvT-like"/>
</dbReference>
<protein>
    <submittedName>
        <fullName evidence="12">Gtpase and trna-u34 5-formylation enzyme trme</fullName>
    </submittedName>
</protein>
<evidence type="ECO:0000313" key="12">
    <source>
        <dbReference type="EMBL" id="KUG02575.1"/>
    </source>
</evidence>
<gene>
    <name evidence="12" type="ORF">ASZ90_020077</name>
</gene>
<evidence type="ECO:0000256" key="1">
    <source>
        <dbReference type="ARBA" id="ARBA00004229"/>
    </source>
</evidence>
<dbReference type="InterPro" id="IPR006073">
    <property type="entry name" value="GTP-bd"/>
</dbReference>
<evidence type="ECO:0000256" key="9">
    <source>
        <dbReference type="ARBA" id="ARBA00022958"/>
    </source>
</evidence>
<dbReference type="NCBIfam" id="TIGR00450">
    <property type="entry name" value="mnmE_trmE_thdF"/>
    <property type="match status" value="1"/>
</dbReference>
<dbReference type="SUPFAM" id="SSF52540">
    <property type="entry name" value="P-loop containing nucleoside triphosphate hydrolases"/>
    <property type="match status" value="1"/>
</dbReference>
<keyword evidence="4" id="KW-0819">tRNA processing</keyword>
<keyword evidence="8" id="KW-0460">Magnesium</keyword>
<dbReference type="Gene3D" id="3.40.50.300">
    <property type="entry name" value="P-loop containing nucleotide triphosphate hydrolases"/>
    <property type="match status" value="1"/>
</dbReference>
<dbReference type="PANTHER" id="PTHR42714:SF2">
    <property type="entry name" value="TRNA MODIFICATION GTPASE GTPBP3, MITOCHONDRIAL"/>
    <property type="match status" value="1"/>
</dbReference>
<dbReference type="InterPro" id="IPR025867">
    <property type="entry name" value="MnmE_helical"/>
</dbReference>
<accession>A0A0W8E1M9</accession>
<comment type="subcellular location">
    <subcellularLocation>
        <location evidence="1">Plastid</location>
        <location evidence="1">Chloroplast</location>
    </subcellularLocation>
</comment>
<dbReference type="GO" id="GO:0002098">
    <property type="term" value="P:tRNA wobble uridine modification"/>
    <property type="evidence" value="ECO:0007669"/>
    <property type="project" value="TreeGrafter"/>
</dbReference>
<dbReference type="GO" id="GO:0042802">
    <property type="term" value="F:identical protein binding"/>
    <property type="evidence" value="ECO:0007669"/>
    <property type="project" value="UniProtKB-ARBA"/>
</dbReference>
<name>A0A0W8E1M9_9ZZZZ</name>
<keyword evidence="7" id="KW-0378">Hydrolase</keyword>
<organism evidence="12">
    <name type="scientific">hydrocarbon metagenome</name>
    <dbReference type="NCBI Taxonomy" id="938273"/>
    <lineage>
        <taxon>unclassified sequences</taxon>
        <taxon>metagenomes</taxon>
        <taxon>ecological metagenomes</taxon>
    </lineage>
</organism>
<evidence type="ECO:0000256" key="4">
    <source>
        <dbReference type="ARBA" id="ARBA00022694"/>
    </source>
</evidence>
<dbReference type="InterPro" id="IPR031168">
    <property type="entry name" value="G_TrmE"/>
</dbReference>
<evidence type="ECO:0000256" key="3">
    <source>
        <dbReference type="ARBA" id="ARBA00022490"/>
    </source>
</evidence>
<keyword evidence="6" id="KW-0547">Nucleotide-binding</keyword>
<dbReference type="CDD" id="cd04164">
    <property type="entry name" value="trmE"/>
    <property type="match status" value="1"/>
</dbReference>
<proteinExistence type="inferred from homology"/>
<dbReference type="Pfam" id="PF10396">
    <property type="entry name" value="TrmE_N"/>
    <property type="match status" value="1"/>
</dbReference>
<keyword evidence="3" id="KW-0963">Cytoplasm</keyword>
<dbReference type="InterPro" id="IPR027368">
    <property type="entry name" value="MnmE_dom2"/>
</dbReference>
<dbReference type="Pfam" id="PF01926">
    <property type="entry name" value="MMR_HSR1"/>
    <property type="match status" value="1"/>
</dbReference>
<comment type="similarity">
    <text evidence="2">Belongs to the TRAFAC class TrmE-Era-EngA-EngB-Septin-like GTPase superfamily. TrmE GTPase family.</text>
</comment>
<reference evidence="12" key="1">
    <citation type="journal article" date="2015" name="Proc. Natl. Acad. Sci. U.S.A.">
        <title>Networks of energetic and metabolic interactions define dynamics in microbial communities.</title>
        <authorList>
            <person name="Embree M."/>
            <person name="Liu J.K."/>
            <person name="Al-Bassam M.M."/>
            <person name="Zengler K."/>
        </authorList>
    </citation>
    <scope>NUCLEOTIDE SEQUENCE</scope>
</reference>
<comment type="caution">
    <text evidence="12">The sequence shown here is derived from an EMBL/GenBank/DDBJ whole genome shotgun (WGS) entry which is preliminary data.</text>
</comment>
<dbReference type="GO" id="GO:0030488">
    <property type="term" value="P:tRNA methylation"/>
    <property type="evidence" value="ECO:0007669"/>
    <property type="project" value="TreeGrafter"/>
</dbReference>
<keyword evidence="10" id="KW-0342">GTP-binding</keyword>
<dbReference type="GO" id="GO:0046872">
    <property type="term" value="F:metal ion binding"/>
    <property type="evidence" value="ECO:0007669"/>
    <property type="project" value="UniProtKB-KW"/>
</dbReference>
<dbReference type="FunFam" id="3.40.50.300:FF:000494">
    <property type="entry name" value="tRNA modification GTPase MnmE"/>
    <property type="match status" value="1"/>
</dbReference>
<dbReference type="Gene3D" id="1.20.120.430">
    <property type="entry name" value="tRNA modification GTPase MnmE domain 2"/>
    <property type="match status" value="1"/>
</dbReference>
<dbReference type="NCBIfam" id="TIGR00231">
    <property type="entry name" value="small_GTP"/>
    <property type="match status" value="1"/>
</dbReference>
<dbReference type="FunFam" id="3.30.1360.120:FF:000003">
    <property type="entry name" value="tRNA modification GTPase MnmE"/>
    <property type="match status" value="1"/>
</dbReference>
<dbReference type="AlphaFoldDB" id="A0A0W8E1M9"/>
<evidence type="ECO:0000256" key="5">
    <source>
        <dbReference type="ARBA" id="ARBA00022723"/>
    </source>
</evidence>
<evidence type="ECO:0000256" key="7">
    <source>
        <dbReference type="ARBA" id="ARBA00022801"/>
    </source>
</evidence>
<dbReference type="Gene3D" id="3.30.1360.120">
    <property type="entry name" value="Probable tRNA modification gtpase trme, domain 1"/>
    <property type="match status" value="1"/>
</dbReference>
<sequence length="460" mass="50707">MRDDMIGAISTPPGEGGIAIVRISGEGCIKTVSQIFQARISSKDIMAQKPFTLTLGWLIDEIGEILDEVLVATMKAPRSYTGEEMVEINCHGGSIPARRCLMRVLGTGVRLAEPGEFTRRAFMNGKMDASQAEAVIDVIRAKTDRGLKLAMKQLEGKNSEYVKQLENYLIEANMLLEANLDFSEDVGDLDYNQLRKLLISTTDGIDKMIRAGEIGDIYKEGISVAICGKPNVGKSSLLNALLRKDRAIVTDVPGTTRDLIEEHINIKGIPVKLIDTAGIRETTDVVEQIGISKAQQAVSNADLVVFLLDIEAGMTEEDQAIYNQIENKEQVIVLINKDDLIDKNISEEEIKQNFKGLQVIRASIKEEVGIRELEEIIEEKVGTGLVDSDNLEFAVSLRQKETLLAGRGFIQEAIDAMDDVPLDCLGVDIQNALARLGEITGRNLKEESIDRIFREFCIGK</sequence>
<dbReference type="EMBL" id="LNQE01001917">
    <property type="protein sequence ID" value="KUG02575.1"/>
    <property type="molecule type" value="Genomic_DNA"/>
</dbReference>